<keyword evidence="5" id="KW-1185">Reference proteome</keyword>
<dbReference type="STRING" id="1184151.AW736_25175"/>
<organism evidence="4 5">
    <name type="scientific">Termitidicoccus mucosus</name>
    <dbReference type="NCBI Taxonomy" id="1184151"/>
    <lineage>
        <taxon>Bacteria</taxon>
        <taxon>Pseudomonadati</taxon>
        <taxon>Verrucomicrobiota</taxon>
        <taxon>Opitutia</taxon>
        <taxon>Opitutales</taxon>
        <taxon>Opitutaceae</taxon>
        <taxon>Termitidicoccus</taxon>
    </lineage>
</organism>
<dbReference type="InterPro" id="IPR036291">
    <property type="entry name" value="NAD(P)-bd_dom_sf"/>
</dbReference>
<gene>
    <name evidence="4" type="ORF">AW736_25175</name>
</gene>
<dbReference type="AlphaFoldDB" id="A0A178ICW2"/>
<proteinExistence type="predicted"/>
<keyword evidence="1" id="KW-0560">Oxidoreductase</keyword>
<dbReference type="Pfam" id="PF01408">
    <property type="entry name" value="GFO_IDH_MocA"/>
    <property type="match status" value="1"/>
</dbReference>
<feature type="domain" description="Gfo/Idh/MocA-like oxidoreductase N-terminal" evidence="2">
    <location>
        <begin position="10"/>
        <end position="124"/>
    </location>
</feature>
<dbReference type="OrthoDB" id="179913at2"/>
<feature type="domain" description="GFO/IDH/MocA-like oxidoreductase" evidence="3">
    <location>
        <begin position="145"/>
        <end position="276"/>
    </location>
</feature>
<dbReference type="Gene3D" id="3.30.360.10">
    <property type="entry name" value="Dihydrodipicolinate Reductase, domain 2"/>
    <property type="match status" value="1"/>
</dbReference>
<sequence length="350" mass="38220">MLGRMSQKPLRIGFIGAGANTRLRHIPGFRALPGVELAAVANRSRESSRRAAKEFGIARAAADWREIIDAPDIDAVCIGTWPWLHAEASIAALRAGKHVLTEARMARNADEAVAMLGALQEAGRKQPGIVAQIVPAPLTLAFDATIRRLLDSGVIGALREITITQTGVAQADASAPLTWRQDVERSGHNIMTLGIHYEALLRWLDDDAEVVAADGAVFTAERPGEDGRPRRVQIPESLTVLARFPRTGARLVIHLSGVETTLPRNEIRLNGSAGGLRLDLDNEILRHKPLQGTSQQVVIPDADRGEWRVEADFVASIREGAPVRLTDFATGLRYMRFTDAVWEAWRAGKR</sequence>
<dbReference type="InterPro" id="IPR055170">
    <property type="entry name" value="GFO_IDH_MocA-like_dom"/>
</dbReference>
<dbReference type="SUPFAM" id="SSF55347">
    <property type="entry name" value="Glyceraldehyde-3-phosphate dehydrogenase-like, C-terminal domain"/>
    <property type="match status" value="1"/>
</dbReference>
<evidence type="ECO:0000259" key="3">
    <source>
        <dbReference type="Pfam" id="PF22725"/>
    </source>
</evidence>
<protein>
    <submittedName>
        <fullName evidence="4">Oxidoreductase</fullName>
    </submittedName>
</protein>
<dbReference type="Pfam" id="PF22725">
    <property type="entry name" value="GFO_IDH_MocA_C3"/>
    <property type="match status" value="1"/>
</dbReference>
<dbReference type="InterPro" id="IPR050463">
    <property type="entry name" value="Gfo/Idh/MocA_oxidrdct_glycsds"/>
</dbReference>
<evidence type="ECO:0000259" key="2">
    <source>
        <dbReference type="Pfam" id="PF01408"/>
    </source>
</evidence>
<dbReference type="PANTHER" id="PTHR43818">
    <property type="entry name" value="BCDNA.GH03377"/>
    <property type="match status" value="1"/>
</dbReference>
<accession>A0A178ICW2</accession>
<dbReference type="GO" id="GO:0000166">
    <property type="term" value="F:nucleotide binding"/>
    <property type="evidence" value="ECO:0007669"/>
    <property type="project" value="InterPro"/>
</dbReference>
<evidence type="ECO:0000313" key="5">
    <source>
        <dbReference type="Proteomes" id="UP000078486"/>
    </source>
</evidence>
<evidence type="ECO:0000256" key="1">
    <source>
        <dbReference type="ARBA" id="ARBA00023002"/>
    </source>
</evidence>
<dbReference type="InterPro" id="IPR000683">
    <property type="entry name" value="Gfo/Idh/MocA-like_OxRdtase_N"/>
</dbReference>
<dbReference type="PANTHER" id="PTHR43818:SF11">
    <property type="entry name" value="BCDNA.GH03377"/>
    <property type="match status" value="1"/>
</dbReference>
<dbReference type="SUPFAM" id="SSF51735">
    <property type="entry name" value="NAD(P)-binding Rossmann-fold domains"/>
    <property type="match status" value="1"/>
</dbReference>
<dbReference type="EMBL" id="LRRQ01000189">
    <property type="protein sequence ID" value="OAM86995.1"/>
    <property type="molecule type" value="Genomic_DNA"/>
</dbReference>
<dbReference type="Gene3D" id="3.40.50.720">
    <property type="entry name" value="NAD(P)-binding Rossmann-like Domain"/>
    <property type="match status" value="1"/>
</dbReference>
<dbReference type="GO" id="GO:0016491">
    <property type="term" value="F:oxidoreductase activity"/>
    <property type="evidence" value="ECO:0007669"/>
    <property type="project" value="UniProtKB-KW"/>
</dbReference>
<dbReference type="Proteomes" id="UP000078486">
    <property type="component" value="Unassembled WGS sequence"/>
</dbReference>
<reference evidence="4 5" key="1">
    <citation type="submission" date="2016-01" db="EMBL/GenBank/DDBJ databases">
        <title>High potential of lignocellulose degradation of a new Verrucomicrobia species.</title>
        <authorList>
            <person name="Wang Y."/>
            <person name="Shi Y."/>
            <person name="Qiu Z."/>
            <person name="Liu S."/>
            <person name="Yang H."/>
        </authorList>
    </citation>
    <scope>NUCLEOTIDE SEQUENCE [LARGE SCALE GENOMIC DNA]</scope>
    <source>
        <strain evidence="4 5">TSB47</strain>
    </source>
</reference>
<name>A0A178ICW2_9BACT</name>
<evidence type="ECO:0000313" key="4">
    <source>
        <dbReference type="EMBL" id="OAM86995.1"/>
    </source>
</evidence>
<comment type="caution">
    <text evidence="4">The sequence shown here is derived from an EMBL/GenBank/DDBJ whole genome shotgun (WGS) entry which is preliminary data.</text>
</comment>